<sequence>MKTYICTLLLSMAFAFAHAQTEPEFELEPYVFNLADSTLASPLPCESAYSKAKAAASLYLTGIGKVKSYYYIKGESSPLTIDKKKSNIIINTGGTSPQQTLSIIKLSNMGTKRRWKTGEAGTFTGASANEDDAVVLKYKRYGSESVIISTAGLEPGEYCLAITNMMTNTKSAKVYTFRIE</sequence>
<accession>A0A939B4R5</accession>
<proteinExistence type="predicted"/>
<evidence type="ECO:0000256" key="1">
    <source>
        <dbReference type="SAM" id="SignalP"/>
    </source>
</evidence>
<dbReference type="Proteomes" id="UP000764045">
    <property type="component" value="Unassembled WGS sequence"/>
</dbReference>
<evidence type="ECO:0000313" key="3">
    <source>
        <dbReference type="Proteomes" id="UP000764045"/>
    </source>
</evidence>
<protein>
    <submittedName>
        <fullName evidence="2">Uncharacterized protein</fullName>
    </submittedName>
</protein>
<organism evidence="2 3">
    <name type="scientific">Marseilla massiliensis</name>
    <dbReference type="NCBI Taxonomy" id="1841864"/>
    <lineage>
        <taxon>Bacteria</taxon>
        <taxon>Pseudomonadati</taxon>
        <taxon>Bacteroidota</taxon>
        <taxon>Bacteroidia</taxon>
        <taxon>Bacteroidales</taxon>
        <taxon>Prevotellaceae</taxon>
        <taxon>Marseilla</taxon>
    </lineage>
</organism>
<keyword evidence="1" id="KW-0732">Signal</keyword>
<dbReference type="EMBL" id="JACJJL010000012">
    <property type="protein sequence ID" value="MBM6661766.1"/>
    <property type="molecule type" value="Genomic_DNA"/>
</dbReference>
<dbReference type="AlphaFoldDB" id="A0A939B4R5"/>
<evidence type="ECO:0000313" key="2">
    <source>
        <dbReference type="EMBL" id="MBM6661766.1"/>
    </source>
</evidence>
<dbReference type="RefSeq" id="WP_205109528.1">
    <property type="nucleotide sequence ID" value="NZ_CAWUJD010000001.1"/>
</dbReference>
<keyword evidence="3" id="KW-1185">Reference proteome</keyword>
<name>A0A939B4R5_9BACT</name>
<reference evidence="2 3" key="1">
    <citation type="journal article" date="2021" name="Sci. Rep.">
        <title>The distribution of antibiotic resistance genes in chicken gut microbiota commensals.</title>
        <authorList>
            <person name="Juricova H."/>
            <person name="Matiasovicova J."/>
            <person name="Kubasova T."/>
            <person name="Cejkova D."/>
            <person name="Rychlik I."/>
        </authorList>
    </citation>
    <scope>NUCLEOTIDE SEQUENCE [LARGE SCALE GENOMIC DNA]</scope>
    <source>
        <strain evidence="2 3">An819</strain>
    </source>
</reference>
<gene>
    <name evidence="2" type="ORF">H6B30_08410</name>
</gene>
<feature type="signal peptide" evidence="1">
    <location>
        <begin position="1"/>
        <end position="19"/>
    </location>
</feature>
<feature type="chain" id="PRO_5038038835" evidence="1">
    <location>
        <begin position="20"/>
        <end position="180"/>
    </location>
</feature>
<comment type="caution">
    <text evidence="2">The sequence shown here is derived from an EMBL/GenBank/DDBJ whole genome shotgun (WGS) entry which is preliminary data.</text>
</comment>